<comment type="caution">
    <text evidence="1">The sequence shown here is derived from an EMBL/GenBank/DDBJ whole genome shotgun (WGS) entry which is preliminary data.</text>
</comment>
<dbReference type="AlphaFoldDB" id="A0A4Q2DSB8"/>
<keyword evidence="2" id="KW-1185">Reference proteome</keyword>
<gene>
    <name evidence="1" type="ORF">EST38_g2724</name>
</gene>
<reference evidence="1 2" key="1">
    <citation type="submission" date="2019-01" db="EMBL/GenBank/DDBJ databases">
        <title>Draft genome sequence of Psathyrella aberdarensis IHI B618.</title>
        <authorList>
            <person name="Buettner E."/>
            <person name="Kellner H."/>
        </authorList>
    </citation>
    <scope>NUCLEOTIDE SEQUENCE [LARGE SCALE GENOMIC DNA]</scope>
    <source>
        <strain evidence="1 2">IHI B618</strain>
    </source>
</reference>
<dbReference type="Proteomes" id="UP000290288">
    <property type="component" value="Unassembled WGS sequence"/>
</dbReference>
<evidence type="ECO:0000313" key="2">
    <source>
        <dbReference type="Proteomes" id="UP000290288"/>
    </source>
</evidence>
<dbReference type="OrthoDB" id="4175694at2759"/>
<evidence type="ECO:0000313" key="1">
    <source>
        <dbReference type="EMBL" id="RXW23129.1"/>
    </source>
</evidence>
<accession>A0A4Q2DSB8</accession>
<name>A0A4Q2DSB8_9AGAR</name>
<dbReference type="EMBL" id="SDEE01000051">
    <property type="protein sequence ID" value="RXW23129.1"/>
    <property type="molecule type" value="Genomic_DNA"/>
</dbReference>
<sequence>MATEYPRYTTVQNYSVFSELSFAEAFEGVGIRHCVVGDLVAWLLGSDVVLFDTFVLIADEQLDAARNVILSNGFREVLEPDPYFCKPSAKKNPDGWPGYRFAEPHRALDDYVGIKLVPASFWKFDLGQEALCSNTVLFPGRWFRFPVPLYYVRVLISLLLERFGPPSAEDENSKLIAYIKLNYGYLMTHIPGDLISQLSPEDQLFVKFFIISPNPTRKKLYAQWDQVRQGTVTKEEAERYIEMDVHMRLKRKRALERRELDEEMQ</sequence>
<organism evidence="1 2">
    <name type="scientific">Candolleomyces aberdarensis</name>
    <dbReference type="NCBI Taxonomy" id="2316362"/>
    <lineage>
        <taxon>Eukaryota</taxon>
        <taxon>Fungi</taxon>
        <taxon>Dikarya</taxon>
        <taxon>Basidiomycota</taxon>
        <taxon>Agaricomycotina</taxon>
        <taxon>Agaricomycetes</taxon>
        <taxon>Agaricomycetidae</taxon>
        <taxon>Agaricales</taxon>
        <taxon>Agaricineae</taxon>
        <taxon>Psathyrellaceae</taxon>
        <taxon>Candolleomyces</taxon>
    </lineage>
</organism>
<proteinExistence type="predicted"/>
<protein>
    <submittedName>
        <fullName evidence="1">Uncharacterized protein</fullName>
    </submittedName>
</protein>